<organism evidence="12 13">
    <name type="scientific">Macrostomum lignano</name>
    <dbReference type="NCBI Taxonomy" id="282301"/>
    <lineage>
        <taxon>Eukaryota</taxon>
        <taxon>Metazoa</taxon>
        <taxon>Spiralia</taxon>
        <taxon>Lophotrochozoa</taxon>
        <taxon>Platyhelminthes</taxon>
        <taxon>Rhabditophora</taxon>
        <taxon>Macrostomorpha</taxon>
        <taxon>Macrostomida</taxon>
        <taxon>Macrostomidae</taxon>
        <taxon>Macrostomum</taxon>
    </lineage>
</organism>
<evidence type="ECO:0000313" key="13">
    <source>
        <dbReference type="Proteomes" id="UP000215902"/>
    </source>
</evidence>
<keyword evidence="2" id="KW-0964">Secreted</keyword>
<evidence type="ECO:0000256" key="2">
    <source>
        <dbReference type="ARBA" id="ARBA00022525"/>
    </source>
</evidence>
<feature type="chain" id="PRO_5012989730" description="EGF-like domain-containing protein" evidence="9">
    <location>
        <begin position="30"/>
        <end position="1140"/>
    </location>
</feature>
<dbReference type="STRING" id="282301.A0A267G5T1"/>
<dbReference type="Pfam" id="PF07645">
    <property type="entry name" value="EGF_CA"/>
    <property type="match status" value="3"/>
</dbReference>
<proteinExistence type="predicted"/>
<sequence length="1140" mass="120982">MQRTVRFDAMTTKSMLLLLLLPLATRAAGFNCSLSNCGNSASCTEATGVCTCPTDRTVGLEGDRCEQVTLLAPASPTGLSSNNSMFVASVKIDLTGNASFKGGIPLGNSELATQVFLCSNGYVTFNSDFCTTRVDLLKNSWAPAFVAPFATSFDFRKSVGSFNSTSEVSYKLVGSVSGDAALQKIRSSVAELGNATSAIVFTWKLMSPPPLTKAQQISFQLILFTDLETVTAAVSLYSSTNTLRDYFDWLPTLIGSRAATNGAANLLADKRSSSMAASLKPMMFGNATATARLTVLYTGSTPNYRKLCLAEADRALQPGISSAVLGWCPRSFSQAAKDPRFSRVAGQPTSFNLILSKLPNATQITCSYDNSTGGLNPMSSYSNVTVNAGDMSIGGKLYEYCCDRVPNLCDKYYEKFATPTSVNYQAPSAAGLAMGSGELRSFDGQLSRFLFVGDFWLVKTASPLSVQVRLEDTNPRENRTAGITGVAVQFTGTVNVSTEFHWVQSNQQIMVNYLTYSGSSSSFNVASNGTPNAMVVPSTSDLIFTGTNTSLTLYVAGSSTWITAKSGTNGLSVSVYLDKEKYFNKTSGLLGLYDDNAANDIAFSNGTVSNVSTAMEDWKVAAADSLFRFPTTAPAAQASWSALYWSADWNQTQMVQAVFAGNGTTYAAANQTCAATQPVNSTAYQNCLMEFADCGAACATAYLDSLSTMAQSIADYTGCSSLMLQWDSAKTQISATEGTLYQVNLTTLLNGTAPSSAVFDKVSGPADLTVHQNGSLVWASPSGANATAIVVSVSASTGCASLVQLSVRLTRTSGVSGVCANSVEDFSYLTSPAGASYRRDKIYLSACKCNANYYAANCSMATCQLDCHTCNSSVPTECSACPSNYAASEVTDTRLAVCSYVDRCSSSVCTGAPYKSCRSVDPALQTSELLYQCVCAGGYDYPSSTNKTACLDIDECNLLGYCDTSQNRVCNNTEGSYICNCSSGYSLQPSSGQCVDINECSDNPTICQNGTCVNTPGSYYCNCSSGFIASPAKTCVDVNECLNPGLSRCAQNCTNIPGNFSCSCFDGFSPMPTCPATANCTNPSACSYPSLCSKVSGADTCQCPPPQALNSDKKNLQRYDILLLESVRHWRSLCRVESWL</sequence>
<evidence type="ECO:0000313" key="12">
    <source>
        <dbReference type="EMBL" id="PAA81378.1"/>
    </source>
</evidence>
<dbReference type="InterPro" id="IPR000742">
    <property type="entry name" value="EGF"/>
</dbReference>
<dbReference type="FunFam" id="2.10.25.10:FF:000014">
    <property type="entry name" value="Latent-transforming growth factor beta-binding protein 3"/>
    <property type="match status" value="1"/>
</dbReference>
<reference evidence="12 13" key="1">
    <citation type="submission" date="2017-06" db="EMBL/GenBank/DDBJ databases">
        <title>A platform for efficient transgenesis in Macrostomum lignano, a flatworm model organism for stem cell research.</title>
        <authorList>
            <person name="Berezikov E."/>
        </authorList>
    </citation>
    <scope>NUCLEOTIDE SEQUENCE [LARGE SCALE GENOMIC DNA]</scope>
    <source>
        <strain evidence="12">DV1</strain>
        <tissue evidence="12">Whole organism</tissue>
    </source>
</reference>
<dbReference type="InterPro" id="IPR000152">
    <property type="entry name" value="EGF-type_Asp/Asn_hydroxyl_site"/>
</dbReference>
<dbReference type="EMBL" id="NIVC01000535">
    <property type="protein sequence ID" value="PAA81378.1"/>
    <property type="molecule type" value="Genomic_DNA"/>
</dbReference>
<dbReference type="CDD" id="cd00054">
    <property type="entry name" value="EGF_CA"/>
    <property type="match status" value="3"/>
</dbReference>
<evidence type="ECO:0000256" key="1">
    <source>
        <dbReference type="ARBA" id="ARBA00004613"/>
    </source>
</evidence>
<dbReference type="Proteomes" id="UP000215902">
    <property type="component" value="Unassembled WGS sequence"/>
</dbReference>
<evidence type="ECO:0000259" key="10">
    <source>
        <dbReference type="PROSITE" id="PS50026"/>
    </source>
</evidence>
<dbReference type="SUPFAM" id="SSF57184">
    <property type="entry name" value="Growth factor receptor domain"/>
    <property type="match status" value="2"/>
</dbReference>
<dbReference type="InterPro" id="IPR052235">
    <property type="entry name" value="Nephronectin_domain"/>
</dbReference>
<dbReference type="SMART" id="SM00179">
    <property type="entry name" value="EGF_CA"/>
    <property type="match status" value="3"/>
</dbReference>
<dbReference type="Gene3D" id="2.10.25.10">
    <property type="entry name" value="Laminin"/>
    <property type="match status" value="3"/>
</dbReference>
<dbReference type="PROSITE" id="PS00010">
    <property type="entry name" value="ASX_HYDROXYL"/>
    <property type="match status" value="3"/>
</dbReference>
<dbReference type="SMART" id="SM00181">
    <property type="entry name" value="EGF"/>
    <property type="match status" value="6"/>
</dbReference>
<keyword evidence="7" id="KW-0325">Glycoprotein</keyword>
<dbReference type="PROSITE" id="PS51233">
    <property type="entry name" value="VWFD"/>
    <property type="match status" value="1"/>
</dbReference>
<dbReference type="GO" id="GO:0005509">
    <property type="term" value="F:calcium ion binding"/>
    <property type="evidence" value="ECO:0007669"/>
    <property type="project" value="InterPro"/>
</dbReference>
<feature type="domain" description="VWFD" evidence="11">
    <location>
        <begin position="429"/>
        <end position="626"/>
    </location>
</feature>
<feature type="domain" description="EGF-like" evidence="10">
    <location>
        <begin position="952"/>
        <end position="991"/>
    </location>
</feature>
<dbReference type="PANTHER" id="PTHR24050:SF28">
    <property type="entry name" value="UROMODULIN-LIKE"/>
    <property type="match status" value="1"/>
</dbReference>
<dbReference type="InterPro" id="IPR018097">
    <property type="entry name" value="EGF_Ca-bd_CS"/>
</dbReference>
<comment type="caution">
    <text evidence="12">The sequence shown here is derived from an EMBL/GenBank/DDBJ whole genome shotgun (WGS) entry which is preliminary data.</text>
</comment>
<comment type="caution">
    <text evidence="8">Lacks conserved residue(s) required for the propagation of feature annotation.</text>
</comment>
<dbReference type="PROSITE" id="PS01187">
    <property type="entry name" value="EGF_CA"/>
    <property type="match status" value="2"/>
</dbReference>
<evidence type="ECO:0000259" key="11">
    <source>
        <dbReference type="PROSITE" id="PS51233"/>
    </source>
</evidence>
<dbReference type="InterPro" id="IPR001881">
    <property type="entry name" value="EGF-like_Ca-bd_dom"/>
</dbReference>
<accession>A0A267G5T1</accession>
<dbReference type="GO" id="GO:0005576">
    <property type="term" value="C:extracellular region"/>
    <property type="evidence" value="ECO:0007669"/>
    <property type="project" value="UniProtKB-SubCell"/>
</dbReference>
<keyword evidence="13" id="KW-1185">Reference proteome</keyword>
<keyword evidence="4 9" id="KW-0732">Signal</keyword>
<dbReference type="InterPro" id="IPR001846">
    <property type="entry name" value="VWF_type-D"/>
</dbReference>
<dbReference type="PANTHER" id="PTHR24050">
    <property type="entry name" value="PA14 DOMAIN-CONTAINING PROTEIN"/>
    <property type="match status" value="1"/>
</dbReference>
<feature type="domain" description="EGF-like" evidence="10">
    <location>
        <begin position="28"/>
        <end position="66"/>
    </location>
</feature>
<protein>
    <recommendedName>
        <fullName evidence="14">EGF-like domain-containing protein</fullName>
    </recommendedName>
</protein>
<dbReference type="InterPro" id="IPR049883">
    <property type="entry name" value="NOTCH1_EGF-like"/>
</dbReference>
<evidence type="ECO:0000256" key="6">
    <source>
        <dbReference type="ARBA" id="ARBA00023157"/>
    </source>
</evidence>
<feature type="disulfide bond" evidence="8">
    <location>
        <begin position="962"/>
        <end position="979"/>
    </location>
</feature>
<dbReference type="AlphaFoldDB" id="A0A267G5T1"/>
<dbReference type="PROSITE" id="PS50026">
    <property type="entry name" value="EGF_3"/>
    <property type="match status" value="3"/>
</dbReference>
<feature type="domain" description="EGF-like" evidence="10">
    <location>
        <begin position="996"/>
        <end position="1036"/>
    </location>
</feature>
<name>A0A267G5T1_9PLAT</name>
<evidence type="ECO:0008006" key="14">
    <source>
        <dbReference type="Google" id="ProtNLM"/>
    </source>
</evidence>
<evidence type="ECO:0000256" key="3">
    <source>
        <dbReference type="ARBA" id="ARBA00022536"/>
    </source>
</evidence>
<evidence type="ECO:0000256" key="9">
    <source>
        <dbReference type="SAM" id="SignalP"/>
    </source>
</evidence>
<keyword evidence="3 8" id="KW-0245">EGF-like domain</keyword>
<evidence type="ECO:0000256" key="8">
    <source>
        <dbReference type="PROSITE-ProRule" id="PRU00076"/>
    </source>
</evidence>
<gene>
    <name evidence="12" type="ORF">BOX15_Mlig002092g4</name>
</gene>
<comment type="subcellular location">
    <subcellularLocation>
        <location evidence="1">Secreted</location>
    </subcellularLocation>
</comment>
<feature type="signal peptide" evidence="9">
    <location>
        <begin position="1"/>
        <end position="29"/>
    </location>
</feature>
<dbReference type="InterPro" id="IPR009030">
    <property type="entry name" value="Growth_fac_rcpt_cys_sf"/>
</dbReference>
<keyword evidence="6 8" id="KW-1015">Disulfide bond</keyword>
<evidence type="ECO:0000256" key="7">
    <source>
        <dbReference type="ARBA" id="ARBA00023180"/>
    </source>
</evidence>
<evidence type="ECO:0000256" key="5">
    <source>
        <dbReference type="ARBA" id="ARBA00022737"/>
    </source>
</evidence>
<dbReference type="Pfam" id="PF00094">
    <property type="entry name" value="VWD"/>
    <property type="match status" value="1"/>
</dbReference>
<dbReference type="PROSITE" id="PS01186">
    <property type="entry name" value="EGF_2"/>
    <property type="match status" value="2"/>
</dbReference>
<evidence type="ECO:0000256" key="4">
    <source>
        <dbReference type="ARBA" id="ARBA00022729"/>
    </source>
</evidence>
<keyword evidence="5" id="KW-0677">Repeat</keyword>
<dbReference type="OrthoDB" id="10022113at2759"/>